<accession>A0A7Z0WHF4</accession>
<dbReference type="InterPro" id="IPR002220">
    <property type="entry name" value="DapA-like"/>
</dbReference>
<dbReference type="RefSeq" id="WP_075135914.1">
    <property type="nucleotide sequence ID" value="NZ_MSIF01000016.1"/>
</dbReference>
<dbReference type="Proteomes" id="UP000185696">
    <property type="component" value="Unassembled WGS sequence"/>
</dbReference>
<proteinExistence type="inferred from homology"/>
<dbReference type="PRINTS" id="PR00146">
    <property type="entry name" value="DHPICSNTHASE"/>
</dbReference>
<dbReference type="CDD" id="cd00408">
    <property type="entry name" value="DHDPS-like"/>
    <property type="match status" value="1"/>
</dbReference>
<dbReference type="GO" id="GO:0005829">
    <property type="term" value="C:cytosol"/>
    <property type="evidence" value="ECO:0007669"/>
    <property type="project" value="TreeGrafter"/>
</dbReference>
<dbReference type="EMBL" id="MSIF01000016">
    <property type="protein sequence ID" value="OLF07322.1"/>
    <property type="molecule type" value="Genomic_DNA"/>
</dbReference>
<dbReference type="PANTHER" id="PTHR12128">
    <property type="entry name" value="DIHYDRODIPICOLINATE SYNTHASE"/>
    <property type="match status" value="1"/>
</dbReference>
<evidence type="ECO:0000313" key="4">
    <source>
        <dbReference type="Proteomes" id="UP000185696"/>
    </source>
</evidence>
<dbReference type="AlphaFoldDB" id="A0A7Z0WHF4"/>
<comment type="caution">
    <text evidence="3">The sequence shown here is derived from an EMBL/GenBank/DDBJ whole genome shotgun (WGS) entry which is preliminary data.</text>
</comment>
<evidence type="ECO:0000256" key="2">
    <source>
        <dbReference type="ARBA" id="ARBA00023239"/>
    </source>
</evidence>
<dbReference type="Pfam" id="PF00701">
    <property type="entry name" value="DHDPS"/>
    <property type="match status" value="1"/>
</dbReference>
<dbReference type="InterPro" id="IPR013785">
    <property type="entry name" value="Aldolase_TIM"/>
</dbReference>
<dbReference type="OrthoDB" id="9778880at2"/>
<name>A0A7Z0WHF4_9PSEU</name>
<evidence type="ECO:0000313" key="3">
    <source>
        <dbReference type="EMBL" id="OLF07322.1"/>
    </source>
</evidence>
<evidence type="ECO:0000256" key="1">
    <source>
        <dbReference type="ARBA" id="ARBA00007592"/>
    </source>
</evidence>
<comment type="similarity">
    <text evidence="1">Belongs to the DapA family.</text>
</comment>
<gene>
    <name evidence="3" type="ORF">BLA60_27505</name>
</gene>
<sequence length="300" mass="30730">MTANALDPGVWGVLATPFQGSAFDLCEASLAREVEHFTAAGVTGLVALGVFGEAATLDQAEQAEVAEIVSEETSVPLVFGVPGLATRVVIEQATKVIEAGSRRPVAIMVQVNTPNPVALGKHLAAVHEATGTPLVVQDYPAVSGVRIAAETLAAVVRDAGDAVAAVKAEEPPVPPAVATLVANTGVPVFGGLGGVSLLDELACGSAGVMTGFSYPEALVATVNAYRDGGTPAARAVFARWLPLVNFEAQRGIALAVRKECLRTRGLFIESAVRPPAPGFPGALHDLLVAHLAHADTLLED</sequence>
<keyword evidence="4" id="KW-1185">Reference proteome</keyword>
<dbReference type="SUPFAM" id="SSF51569">
    <property type="entry name" value="Aldolase"/>
    <property type="match status" value="1"/>
</dbReference>
<dbReference type="SMART" id="SM01130">
    <property type="entry name" value="DHDPS"/>
    <property type="match status" value="1"/>
</dbReference>
<dbReference type="PANTHER" id="PTHR12128:SF66">
    <property type="entry name" value="4-HYDROXY-2-OXOGLUTARATE ALDOLASE, MITOCHONDRIAL"/>
    <property type="match status" value="1"/>
</dbReference>
<organism evidence="3 4">
    <name type="scientific">Actinophytocola xinjiangensis</name>
    <dbReference type="NCBI Taxonomy" id="485602"/>
    <lineage>
        <taxon>Bacteria</taxon>
        <taxon>Bacillati</taxon>
        <taxon>Actinomycetota</taxon>
        <taxon>Actinomycetes</taxon>
        <taxon>Pseudonocardiales</taxon>
        <taxon>Pseudonocardiaceae</taxon>
    </lineage>
</organism>
<protein>
    <submittedName>
        <fullName evidence="3">Dihydrodipicolinate synthase family protein</fullName>
    </submittedName>
</protein>
<keyword evidence="2" id="KW-0456">Lyase</keyword>
<reference evidence="3 4" key="1">
    <citation type="submission" date="2016-12" db="EMBL/GenBank/DDBJ databases">
        <title>The draft genome sequence of Actinophytocola xinjiangensis.</title>
        <authorList>
            <person name="Wang W."/>
            <person name="Yuan L."/>
        </authorList>
    </citation>
    <scope>NUCLEOTIDE SEQUENCE [LARGE SCALE GENOMIC DNA]</scope>
    <source>
        <strain evidence="3 4">CGMCC 4.4663</strain>
    </source>
</reference>
<dbReference type="Gene3D" id="3.20.20.70">
    <property type="entry name" value="Aldolase class I"/>
    <property type="match status" value="1"/>
</dbReference>
<dbReference type="GO" id="GO:0008840">
    <property type="term" value="F:4-hydroxy-tetrahydrodipicolinate synthase activity"/>
    <property type="evidence" value="ECO:0007669"/>
    <property type="project" value="TreeGrafter"/>
</dbReference>